<dbReference type="GO" id="GO:0004777">
    <property type="term" value="F:succinate-semialdehyde dehydrogenase (NAD+) activity"/>
    <property type="evidence" value="ECO:0007669"/>
    <property type="project" value="TreeGrafter"/>
</dbReference>
<dbReference type="Pfam" id="PF00171">
    <property type="entry name" value="Aldedh"/>
    <property type="match status" value="1"/>
</dbReference>
<evidence type="ECO:0000256" key="2">
    <source>
        <dbReference type="ARBA" id="ARBA00023002"/>
    </source>
</evidence>
<dbReference type="Gene3D" id="3.40.309.10">
    <property type="entry name" value="Aldehyde Dehydrogenase, Chain A, domain 2"/>
    <property type="match status" value="1"/>
</dbReference>
<dbReference type="InterPro" id="IPR016163">
    <property type="entry name" value="Ald_DH_C"/>
</dbReference>
<dbReference type="InterPro" id="IPR016162">
    <property type="entry name" value="Ald_DH_N"/>
</dbReference>
<name>A0A933VYE7_RHOPL</name>
<dbReference type="PANTHER" id="PTHR43353:SF5">
    <property type="entry name" value="SUCCINATE-SEMIALDEHYDE DEHYDROGENASE, MITOCHONDRIAL"/>
    <property type="match status" value="1"/>
</dbReference>
<evidence type="ECO:0000313" key="4">
    <source>
        <dbReference type="EMBL" id="MBI5133042.1"/>
    </source>
</evidence>
<dbReference type="FunFam" id="3.40.605.10:FF:000007">
    <property type="entry name" value="NAD/NADP-dependent betaine aldehyde dehydrogenase"/>
    <property type="match status" value="1"/>
</dbReference>
<protein>
    <submittedName>
        <fullName evidence="4">NAD-dependent succinate-semialdehyde dehydrogenase</fullName>
    </submittedName>
</protein>
<gene>
    <name evidence="4" type="ORF">HZA66_26685</name>
</gene>
<evidence type="ECO:0000259" key="3">
    <source>
        <dbReference type="Pfam" id="PF00171"/>
    </source>
</evidence>
<dbReference type="Gene3D" id="3.40.605.10">
    <property type="entry name" value="Aldehyde Dehydrogenase, Chain A, domain 1"/>
    <property type="match status" value="1"/>
</dbReference>
<dbReference type="InterPro" id="IPR050740">
    <property type="entry name" value="Aldehyde_DH_Superfamily"/>
</dbReference>
<comment type="caution">
    <text evidence="4">The sequence shown here is derived from an EMBL/GenBank/DDBJ whole genome shotgun (WGS) entry which is preliminary data.</text>
</comment>
<feature type="domain" description="Aldehyde dehydrogenase" evidence="3">
    <location>
        <begin position="18"/>
        <end position="474"/>
    </location>
</feature>
<comment type="similarity">
    <text evidence="1">Belongs to the aldehyde dehydrogenase family.</text>
</comment>
<dbReference type="EMBL" id="JACRJB010000078">
    <property type="protein sequence ID" value="MBI5133042.1"/>
    <property type="molecule type" value="Genomic_DNA"/>
</dbReference>
<evidence type="ECO:0000313" key="5">
    <source>
        <dbReference type="Proteomes" id="UP000782519"/>
    </source>
</evidence>
<dbReference type="Proteomes" id="UP000782519">
    <property type="component" value="Unassembled WGS sequence"/>
</dbReference>
<dbReference type="InterPro" id="IPR016161">
    <property type="entry name" value="Ald_DH/histidinol_DH"/>
</dbReference>
<evidence type="ECO:0000256" key="1">
    <source>
        <dbReference type="ARBA" id="ARBA00009986"/>
    </source>
</evidence>
<dbReference type="GO" id="GO:0009450">
    <property type="term" value="P:gamma-aminobutyric acid catabolic process"/>
    <property type="evidence" value="ECO:0007669"/>
    <property type="project" value="TreeGrafter"/>
</dbReference>
<dbReference type="InterPro" id="IPR015590">
    <property type="entry name" value="Aldehyde_DH_dom"/>
</dbReference>
<sequence length="482" mass="51368">MIEYPRLALFLGGRWAGPENRDHEPVFNPASGEVLGEVPHATDADLDEALDAASRGFETWRRVSPVERGQVLQRAAALMLERREQLATLITLELGKPIAEARAEVEQAAGIFTWNAEEGRRAYGRVIPPRTPGLLQLAMREPLGPIAAFASWNAPLITPSRKISSALAAGCSVVLKASEETPAVALALAQILQDSGLPQGVLSVVFGDPKQISERLIGADLIRGITFTGSTAIGKQLAGLAVRGAKRLTLELGGHAPVVIFGDVDPDKVAQAAVAAKYRNAGQVCTSPTRFYVHRSIHDRFVERFAELAAAIKVGDGLDPATRMGPLANPRRLAAMGQIVDDARARRVDVRAGGEPIDGKGYFYRPTLLAGVDETSLVSNVEPFGPIAATSPFDSIDDAVRLCNRLPIGLASYVMTNDSRNAGVMTEAIAAGNVIVNHWQASLPETPFGGIRDSGMGLEGGIEGLQAFQTVKYVSQSTIPSY</sequence>
<dbReference type="AlphaFoldDB" id="A0A933VYE7"/>
<proteinExistence type="inferred from homology"/>
<keyword evidence="2" id="KW-0560">Oxidoreductase</keyword>
<accession>A0A933VYE7</accession>
<dbReference type="SUPFAM" id="SSF53720">
    <property type="entry name" value="ALDH-like"/>
    <property type="match status" value="1"/>
</dbReference>
<organism evidence="4 5">
    <name type="scientific">Rhodopseudomonas palustris</name>
    <dbReference type="NCBI Taxonomy" id="1076"/>
    <lineage>
        <taxon>Bacteria</taxon>
        <taxon>Pseudomonadati</taxon>
        <taxon>Pseudomonadota</taxon>
        <taxon>Alphaproteobacteria</taxon>
        <taxon>Hyphomicrobiales</taxon>
        <taxon>Nitrobacteraceae</taxon>
        <taxon>Rhodopseudomonas</taxon>
    </lineage>
</organism>
<reference evidence="4" key="1">
    <citation type="submission" date="2020-07" db="EMBL/GenBank/DDBJ databases">
        <title>Huge and variable diversity of episymbiotic CPR bacteria and DPANN archaea in groundwater ecosystems.</title>
        <authorList>
            <person name="He C.Y."/>
            <person name="Keren R."/>
            <person name="Whittaker M."/>
            <person name="Farag I.F."/>
            <person name="Doudna J."/>
            <person name="Cate J.H.D."/>
            <person name="Banfield J.F."/>
        </authorList>
    </citation>
    <scope>NUCLEOTIDE SEQUENCE</scope>
    <source>
        <strain evidence="4">NC_groundwater_1818_Pr3_B-0.1um_66_35</strain>
    </source>
</reference>
<dbReference type="CDD" id="cd07103">
    <property type="entry name" value="ALDH_F5_SSADH_GabD"/>
    <property type="match status" value="1"/>
</dbReference>
<dbReference type="PANTHER" id="PTHR43353">
    <property type="entry name" value="SUCCINATE-SEMIALDEHYDE DEHYDROGENASE, MITOCHONDRIAL"/>
    <property type="match status" value="1"/>
</dbReference>